<sequence length="94" mass="10886">MLVLVDICGLQLKNGYSLNYAISLEKTIIFVMINYALINVLNLNIKKKTLIMPIMDETDYLELNRVDISCPAFNWLECNFIERCTAKITYMECP</sequence>
<keyword evidence="1" id="KW-0812">Transmembrane</keyword>
<protein>
    <submittedName>
        <fullName evidence="2">Uncharacterized protein</fullName>
    </submittedName>
</protein>
<organism evidence="2 3">
    <name type="scientific">Meloidogyne enterolobii</name>
    <name type="common">Root-knot nematode worm</name>
    <name type="synonym">Meloidogyne mayaguensis</name>
    <dbReference type="NCBI Taxonomy" id="390850"/>
    <lineage>
        <taxon>Eukaryota</taxon>
        <taxon>Metazoa</taxon>
        <taxon>Ecdysozoa</taxon>
        <taxon>Nematoda</taxon>
        <taxon>Chromadorea</taxon>
        <taxon>Rhabditida</taxon>
        <taxon>Tylenchina</taxon>
        <taxon>Tylenchomorpha</taxon>
        <taxon>Tylenchoidea</taxon>
        <taxon>Meloidogynidae</taxon>
        <taxon>Meloidogyninae</taxon>
        <taxon>Meloidogyne</taxon>
    </lineage>
</organism>
<proteinExistence type="predicted"/>
<feature type="transmembrane region" description="Helical" evidence="1">
    <location>
        <begin position="27"/>
        <end position="45"/>
    </location>
</feature>
<reference evidence="2 3" key="1">
    <citation type="submission" date="2020-08" db="EMBL/GenBank/DDBJ databases">
        <authorList>
            <person name="Koutsovoulos G."/>
            <person name="Danchin GJ E."/>
        </authorList>
    </citation>
    <scope>NUCLEOTIDE SEQUENCE [LARGE SCALE GENOMIC DNA]</scope>
</reference>
<dbReference type="OrthoDB" id="5904665at2759"/>
<evidence type="ECO:0000256" key="1">
    <source>
        <dbReference type="SAM" id="Phobius"/>
    </source>
</evidence>
<evidence type="ECO:0000313" key="3">
    <source>
        <dbReference type="Proteomes" id="UP000580250"/>
    </source>
</evidence>
<keyword evidence="1" id="KW-1133">Transmembrane helix</keyword>
<dbReference type="Proteomes" id="UP000580250">
    <property type="component" value="Unassembled WGS sequence"/>
</dbReference>
<comment type="caution">
    <text evidence="2">The sequence shown here is derived from an EMBL/GenBank/DDBJ whole genome shotgun (WGS) entry which is preliminary data.</text>
</comment>
<keyword evidence="1" id="KW-0472">Membrane</keyword>
<dbReference type="AlphaFoldDB" id="A0A6V7V107"/>
<gene>
    <name evidence="2" type="ORF">MENT_LOCUS19993</name>
</gene>
<dbReference type="EMBL" id="CAJEWN010000143">
    <property type="protein sequence ID" value="CAD2168613.1"/>
    <property type="molecule type" value="Genomic_DNA"/>
</dbReference>
<accession>A0A6V7V107</accession>
<name>A0A6V7V107_MELEN</name>
<evidence type="ECO:0000313" key="2">
    <source>
        <dbReference type="EMBL" id="CAD2168613.1"/>
    </source>
</evidence>